<keyword evidence="5 6" id="KW-0472">Membrane</keyword>
<feature type="transmembrane region" description="Helical" evidence="6">
    <location>
        <begin position="272"/>
        <end position="291"/>
    </location>
</feature>
<sequence length="295" mass="34224">MALLYYFVLAFGALLLMFTASAWFKTTKKINARETNFSEKLDQTAKKLQKTVHLWLYYFTSGDKNNLVRNIIIHFLIFIGLYYLNTQFIRFNNQIFMVVELIGFIVAVWKLGQRRNRKLFNEKFPEVIQVLNSATSSGISLLQALERCGKDITGPIGEEFTMIYKRLARGEDAMAVFHDSYSRYPYKEFYFFISIIRTNLSRGGQMREVISRLGRAIADSNKMEQKKKAMTSEARMSAAIVACFPVAFFLFMKVTTPENFDFVVNDPGGRIILYYVVGSELLGMFIIWWLMRKST</sequence>
<evidence type="ECO:0000256" key="4">
    <source>
        <dbReference type="ARBA" id="ARBA00022989"/>
    </source>
</evidence>
<keyword evidence="2" id="KW-1003">Cell membrane</keyword>
<keyword evidence="9" id="KW-1185">Reference proteome</keyword>
<dbReference type="PANTHER" id="PTHR35007">
    <property type="entry name" value="INTEGRAL MEMBRANE PROTEIN-RELATED"/>
    <property type="match status" value="1"/>
</dbReference>
<comment type="caution">
    <text evidence="8">The sequence shown here is derived from an EMBL/GenBank/DDBJ whole genome shotgun (WGS) entry which is preliminary data.</text>
</comment>
<feature type="transmembrane region" description="Helical" evidence="6">
    <location>
        <begin position="6"/>
        <end position="24"/>
    </location>
</feature>
<accession>A0A9X4JCJ5</accession>
<dbReference type="Pfam" id="PF00482">
    <property type="entry name" value="T2SSF"/>
    <property type="match status" value="1"/>
</dbReference>
<proteinExistence type="predicted"/>
<organism evidence="8 9">
    <name type="scientific">Actinobacillus equuli subsp. equuli</name>
    <dbReference type="NCBI Taxonomy" id="202947"/>
    <lineage>
        <taxon>Bacteria</taxon>
        <taxon>Pseudomonadati</taxon>
        <taxon>Pseudomonadota</taxon>
        <taxon>Gammaproteobacteria</taxon>
        <taxon>Pasteurellales</taxon>
        <taxon>Pasteurellaceae</taxon>
        <taxon>Actinobacillus</taxon>
    </lineage>
</organism>
<reference evidence="8" key="1">
    <citation type="submission" date="2022-11" db="EMBL/GenBank/DDBJ databases">
        <authorList>
            <person name="Kamali M."/>
            <person name="Peak L."/>
            <person name="Go Y.Y."/>
            <person name="Balasuriya U.B.R."/>
            <person name="Carossino M."/>
        </authorList>
    </citation>
    <scope>NUCLEOTIDE SEQUENCE</scope>
    <source>
        <strain evidence="8">4524</strain>
    </source>
</reference>
<gene>
    <name evidence="8" type="ORF">OQ257_07705</name>
</gene>
<evidence type="ECO:0000256" key="3">
    <source>
        <dbReference type="ARBA" id="ARBA00022692"/>
    </source>
</evidence>
<dbReference type="Gene3D" id="1.20.81.30">
    <property type="entry name" value="Type II secretion system (T2SS), domain F"/>
    <property type="match status" value="1"/>
</dbReference>
<evidence type="ECO:0000256" key="5">
    <source>
        <dbReference type="ARBA" id="ARBA00023136"/>
    </source>
</evidence>
<dbReference type="Proteomes" id="UP001142444">
    <property type="component" value="Unassembled WGS sequence"/>
</dbReference>
<feature type="domain" description="Type II secretion system protein GspF" evidence="7">
    <location>
        <begin position="128"/>
        <end position="252"/>
    </location>
</feature>
<feature type="transmembrane region" description="Helical" evidence="6">
    <location>
        <begin position="67"/>
        <end position="85"/>
    </location>
</feature>
<dbReference type="RefSeq" id="WP_275218060.1">
    <property type="nucleotide sequence ID" value="NZ_JAPHVQ010000006.1"/>
</dbReference>
<evidence type="ECO:0000259" key="7">
    <source>
        <dbReference type="Pfam" id="PF00482"/>
    </source>
</evidence>
<dbReference type="InterPro" id="IPR042094">
    <property type="entry name" value="T2SS_GspF_sf"/>
</dbReference>
<keyword evidence="4 6" id="KW-1133">Transmembrane helix</keyword>
<protein>
    <submittedName>
        <fullName evidence="8">Type II secretion system F family protein</fullName>
    </submittedName>
</protein>
<evidence type="ECO:0000313" key="9">
    <source>
        <dbReference type="Proteomes" id="UP001142444"/>
    </source>
</evidence>
<dbReference type="PANTHER" id="PTHR35007:SF2">
    <property type="entry name" value="PILUS ASSEMBLE PROTEIN"/>
    <property type="match status" value="1"/>
</dbReference>
<evidence type="ECO:0000256" key="2">
    <source>
        <dbReference type="ARBA" id="ARBA00022475"/>
    </source>
</evidence>
<feature type="transmembrane region" description="Helical" evidence="6">
    <location>
        <begin position="91"/>
        <end position="109"/>
    </location>
</feature>
<evidence type="ECO:0000313" key="8">
    <source>
        <dbReference type="EMBL" id="MDE8035051.1"/>
    </source>
</evidence>
<dbReference type="AlphaFoldDB" id="A0A9X4JCJ5"/>
<comment type="subcellular location">
    <subcellularLocation>
        <location evidence="1">Cell membrane</location>
        <topology evidence="1">Multi-pass membrane protein</topology>
    </subcellularLocation>
</comment>
<evidence type="ECO:0000256" key="6">
    <source>
        <dbReference type="SAM" id="Phobius"/>
    </source>
</evidence>
<name>A0A9X4JCJ5_ACTEU</name>
<reference evidence="8" key="2">
    <citation type="journal article" date="2023" name="Pathogens">
        <title>Pathological Features and Genomic Characterization of an Actinobacillus equuli subsp. equuli Bearing Unique Virulence-Associated Genes from an Adult Horse with Pleuropneumonia.</title>
        <authorList>
            <person name="Kamali M."/>
            <person name="Carossino M."/>
            <person name="Del Piero F."/>
            <person name="Peak L."/>
            <person name="Mitchell M.S."/>
            <person name="Willette J."/>
            <person name="Baker R."/>
            <person name="Li F."/>
            <person name="Kenez A."/>
            <person name="Balasuriya U.B.R."/>
            <person name="Go Y.Y."/>
        </authorList>
    </citation>
    <scope>NUCLEOTIDE SEQUENCE</scope>
    <source>
        <strain evidence="8">4524</strain>
    </source>
</reference>
<dbReference type="EMBL" id="JAPHVQ010000006">
    <property type="protein sequence ID" value="MDE8035051.1"/>
    <property type="molecule type" value="Genomic_DNA"/>
</dbReference>
<keyword evidence="3 6" id="KW-0812">Transmembrane</keyword>
<dbReference type="InterPro" id="IPR018076">
    <property type="entry name" value="T2SS_GspF_dom"/>
</dbReference>
<feature type="transmembrane region" description="Helical" evidence="6">
    <location>
        <begin position="234"/>
        <end position="252"/>
    </location>
</feature>
<dbReference type="GO" id="GO:0005886">
    <property type="term" value="C:plasma membrane"/>
    <property type="evidence" value="ECO:0007669"/>
    <property type="project" value="UniProtKB-SubCell"/>
</dbReference>
<evidence type="ECO:0000256" key="1">
    <source>
        <dbReference type="ARBA" id="ARBA00004651"/>
    </source>
</evidence>